<feature type="transmembrane region" description="Helical" evidence="2">
    <location>
        <begin position="153"/>
        <end position="175"/>
    </location>
</feature>
<dbReference type="STRING" id="554065.E1ZUJ0"/>
<dbReference type="eggNOG" id="ENOG502S0CI">
    <property type="taxonomic scope" value="Eukaryota"/>
</dbReference>
<sequence>MPVPDSSGSDASTPAIHEPDGQVASPRPAATDAPPSTYTGGGLWGWLRAQQQRTADLRKRLASLGLAAALSYGIFDAMTYTIAFSLAFLGYEARTGLNPTQNVADIVKICILMWAGNNVTRPFRLAGAAALAPFMDRLMERLQGRLGLKSKAGAFAILVAAVAIACFSILGGLFFSRWVQG</sequence>
<dbReference type="InParanoid" id="E1ZUJ0"/>
<reference evidence="3 4" key="1">
    <citation type="journal article" date="2010" name="Plant Cell">
        <title>The Chlorella variabilis NC64A genome reveals adaptation to photosymbiosis, coevolution with viruses, and cryptic sex.</title>
        <authorList>
            <person name="Blanc G."/>
            <person name="Duncan G."/>
            <person name="Agarkova I."/>
            <person name="Borodovsky M."/>
            <person name="Gurnon J."/>
            <person name="Kuo A."/>
            <person name="Lindquist E."/>
            <person name="Lucas S."/>
            <person name="Pangilinan J."/>
            <person name="Polle J."/>
            <person name="Salamov A."/>
            <person name="Terry A."/>
            <person name="Yamada T."/>
            <person name="Dunigan D.D."/>
            <person name="Grigoriev I.V."/>
            <person name="Claverie J.M."/>
            <person name="Van Etten J.L."/>
        </authorList>
    </citation>
    <scope>NUCLEOTIDE SEQUENCE [LARGE SCALE GENOMIC DNA]</scope>
    <source>
        <strain evidence="3 4">NC64A</strain>
    </source>
</reference>
<dbReference type="RefSeq" id="XP_005842636.1">
    <property type="nucleotide sequence ID" value="XM_005842579.1"/>
</dbReference>
<feature type="compositionally biased region" description="Polar residues" evidence="1">
    <location>
        <begin position="1"/>
        <end position="12"/>
    </location>
</feature>
<dbReference type="AlphaFoldDB" id="E1ZUJ0"/>
<keyword evidence="2" id="KW-1133">Transmembrane helix</keyword>
<dbReference type="EMBL" id="GL434051">
    <property type="protein sequence ID" value="EFN50504.1"/>
    <property type="molecule type" value="Genomic_DNA"/>
</dbReference>
<dbReference type="OrthoDB" id="512602at2759"/>
<dbReference type="Proteomes" id="UP000008141">
    <property type="component" value="Unassembled WGS sequence"/>
</dbReference>
<keyword evidence="2" id="KW-0812">Transmembrane</keyword>
<dbReference type="KEGG" id="cvr:CHLNCDRAFT_140116"/>
<evidence type="ECO:0000256" key="1">
    <source>
        <dbReference type="SAM" id="MobiDB-lite"/>
    </source>
</evidence>
<feature type="transmembrane region" description="Helical" evidence="2">
    <location>
        <begin position="61"/>
        <end position="91"/>
    </location>
</feature>
<proteinExistence type="predicted"/>
<gene>
    <name evidence="3" type="ORF">CHLNCDRAFT_140116</name>
</gene>
<feature type="region of interest" description="Disordered" evidence="1">
    <location>
        <begin position="1"/>
        <end position="37"/>
    </location>
</feature>
<keyword evidence="2" id="KW-0472">Membrane</keyword>
<dbReference type="PANTHER" id="PTHR34370:SF1">
    <property type="entry name" value="OS04G0600100 PROTEIN"/>
    <property type="match status" value="1"/>
</dbReference>
<evidence type="ECO:0000313" key="4">
    <source>
        <dbReference type="Proteomes" id="UP000008141"/>
    </source>
</evidence>
<evidence type="ECO:0000313" key="3">
    <source>
        <dbReference type="EMBL" id="EFN50504.1"/>
    </source>
</evidence>
<dbReference type="PANTHER" id="PTHR34370">
    <property type="entry name" value="OS04G0600100 PROTEIN"/>
    <property type="match status" value="1"/>
</dbReference>
<organism evidence="4">
    <name type="scientific">Chlorella variabilis</name>
    <name type="common">Green alga</name>
    <dbReference type="NCBI Taxonomy" id="554065"/>
    <lineage>
        <taxon>Eukaryota</taxon>
        <taxon>Viridiplantae</taxon>
        <taxon>Chlorophyta</taxon>
        <taxon>core chlorophytes</taxon>
        <taxon>Trebouxiophyceae</taxon>
        <taxon>Chlorellales</taxon>
        <taxon>Chlorellaceae</taxon>
        <taxon>Chlorella clade</taxon>
        <taxon>Chlorella</taxon>
    </lineage>
</organism>
<name>E1ZUJ0_CHLVA</name>
<keyword evidence="4" id="KW-1185">Reference proteome</keyword>
<protein>
    <submittedName>
        <fullName evidence="3">Uncharacterized protein</fullName>
    </submittedName>
</protein>
<dbReference type="GeneID" id="17349937"/>
<accession>E1ZUJ0</accession>
<evidence type="ECO:0000256" key="2">
    <source>
        <dbReference type="SAM" id="Phobius"/>
    </source>
</evidence>